<proteinExistence type="predicted"/>
<accession>X0TQV1</accession>
<evidence type="ECO:0000313" key="1">
    <source>
        <dbReference type="EMBL" id="GAF78485.1"/>
    </source>
</evidence>
<dbReference type="Pfam" id="PF00166">
    <property type="entry name" value="Cpn10"/>
    <property type="match status" value="1"/>
</dbReference>
<feature type="non-terminal residue" evidence="1">
    <location>
        <position position="1"/>
    </location>
</feature>
<sequence length="54" mass="6009">SHYHVIRNGHSESETGAYNRVLYVKEMATEVDIDGVEYLAMNEDAIVGLIPDGE</sequence>
<dbReference type="GO" id="GO:0044183">
    <property type="term" value="F:protein folding chaperone"/>
    <property type="evidence" value="ECO:0007669"/>
    <property type="project" value="InterPro"/>
</dbReference>
<dbReference type="AlphaFoldDB" id="X0TQV1"/>
<protein>
    <submittedName>
        <fullName evidence="1">Uncharacterized protein</fullName>
    </submittedName>
</protein>
<comment type="caution">
    <text evidence="1">The sequence shown here is derived from an EMBL/GenBank/DDBJ whole genome shotgun (WGS) entry which is preliminary data.</text>
</comment>
<gene>
    <name evidence="1" type="ORF">S01H1_11327</name>
</gene>
<organism evidence="1">
    <name type="scientific">marine sediment metagenome</name>
    <dbReference type="NCBI Taxonomy" id="412755"/>
    <lineage>
        <taxon>unclassified sequences</taxon>
        <taxon>metagenomes</taxon>
        <taxon>ecological metagenomes</taxon>
    </lineage>
</organism>
<dbReference type="EMBL" id="BARS01005774">
    <property type="protein sequence ID" value="GAF78485.1"/>
    <property type="molecule type" value="Genomic_DNA"/>
</dbReference>
<name>X0TQV1_9ZZZZ</name>
<dbReference type="GO" id="GO:0005524">
    <property type="term" value="F:ATP binding"/>
    <property type="evidence" value="ECO:0007669"/>
    <property type="project" value="InterPro"/>
</dbReference>
<reference evidence="1" key="1">
    <citation type="journal article" date="2014" name="Front. Microbiol.">
        <title>High frequency of phylogenetically diverse reductive dehalogenase-homologous genes in deep subseafloor sedimentary metagenomes.</title>
        <authorList>
            <person name="Kawai M."/>
            <person name="Futagami T."/>
            <person name="Toyoda A."/>
            <person name="Takaki Y."/>
            <person name="Nishi S."/>
            <person name="Hori S."/>
            <person name="Arai W."/>
            <person name="Tsubouchi T."/>
            <person name="Morono Y."/>
            <person name="Uchiyama I."/>
            <person name="Ito T."/>
            <person name="Fujiyama A."/>
            <person name="Inagaki F."/>
            <person name="Takami H."/>
        </authorList>
    </citation>
    <scope>NUCLEOTIDE SEQUENCE</scope>
    <source>
        <strain evidence="1">Expedition CK06-06</strain>
    </source>
</reference>
<dbReference type="InterPro" id="IPR020818">
    <property type="entry name" value="Chaperonin_GroES"/>
</dbReference>